<evidence type="ECO:0000313" key="2">
    <source>
        <dbReference type="EMBL" id="KAG1774967.1"/>
    </source>
</evidence>
<dbReference type="InterPro" id="IPR006186">
    <property type="entry name" value="Ser/Thr-sp_prot-phosphatase"/>
</dbReference>
<sequence>MHLLLRPPCHSSPPQPLLLVKPESATIPSAVQSLSQHIILSAPAKSRGAPSQSTAYHLVLTPVTKDHDTLNGVSSIMTADLARDLSPELVGMLNHSQQLFHLLTTSSNNWMLIKIIKLFGSLSPHELRLVKKLQPPITNLISTTSAISLLYECVHTCIIGNMLQGTAGDWLAQTCVSKLAAFIEDPDQNCLEVPVTSRQAHDNHKLLPLAAIMNKQFLCIHGGLSPELNTLDDIRAIDQFREPPTHGLIYQTACQFLEQNNLLSIIHVHEAQDAGYCMYRKTKTTGFPSVMTIFSAPNYLDVYNNKAAVLNKEELEESDEEHIIIAVGRMARMFAPLREESEKVLELKSISGSGKLPYGTLVLGTEGIKDAISGFEDAWKSDIENECLPPELFDTEQAKAYLAQSQSGSLPTTPADTIESPSILLHSLHKLVCPFLTDLTWTCGLCRQCKIASQKRVAMELASSGLVQVHDNHDD</sequence>
<dbReference type="GO" id="GO:0030117">
    <property type="term" value="C:membrane coat"/>
    <property type="evidence" value="ECO:0007669"/>
    <property type="project" value="InterPro"/>
</dbReference>
<organism evidence="2 3">
    <name type="scientific">Suillus placidus</name>
    <dbReference type="NCBI Taxonomy" id="48579"/>
    <lineage>
        <taxon>Eukaryota</taxon>
        <taxon>Fungi</taxon>
        <taxon>Dikarya</taxon>
        <taxon>Basidiomycota</taxon>
        <taxon>Agaricomycotina</taxon>
        <taxon>Agaricomycetes</taxon>
        <taxon>Agaricomycetidae</taxon>
        <taxon>Boletales</taxon>
        <taxon>Suillineae</taxon>
        <taxon>Suillaceae</taxon>
        <taxon>Suillus</taxon>
    </lineage>
</organism>
<dbReference type="InterPro" id="IPR043360">
    <property type="entry name" value="PP2B"/>
</dbReference>
<evidence type="ECO:0000313" key="3">
    <source>
        <dbReference type="Proteomes" id="UP000714275"/>
    </source>
</evidence>
<dbReference type="InterPro" id="IPR029052">
    <property type="entry name" value="Metallo-depent_PP-like"/>
</dbReference>
<dbReference type="SUPFAM" id="SSF48371">
    <property type="entry name" value="ARM repeat"/>
    <property type="match status" value="1"/>
</dbReference>
<comment type="caution">
    <text evidence="2">The sequence shown here is derived from an EMBL/GenBank/DDBJ whole genome shotgun (WGS) entry which is preliminary data.</text>
</comment>
<dbReference type="SMART" id="SM00156">
    <property type="entry name" value="PP2Ac"/>
    <property type="match status" value="1"/>
</dbReference>
<evidence type="ECO:0000259" key="1">
    <source>
        <dbReference type="SMART" id="SM00156"/>
    </source>
</evidence>
<keyword evidence="3" id="KW-1185">Reference proteome</keyword>
<dbReference type="OrthoDB" id="2690901at2759"/>
<protein>
    <submittedName>
        <fullName evidence="2">Metallo-dependent phosphatase-like protein</fullName>
    </submittedName>
</protein>
<dbReference type="InterPro" id="IPR011989">
    <property type="entry name" value="ARM-like"/>
</dbReference>
<dbReference type="GO" id="GO:0097720">
    <property type="term" value="P:calcineurin-mediated signaling"/>
    <property type="evidence" value="ECO:0007669"/>
    <property type="project" value="InterPro"/>
</dbReference>
<dbReference type="GO" id="GO:0033192">
    <property type="term" value="F:calmodulin-dependent protein phosphatase activity"/>
    <property type="evidence" value="ECO:0007669"/>
    <property type="project" value="InterPro"/>
</dbReference>
<dbReference type="InterPro" id="IPR004843">
    <property type="entry name" value="Calcineurin-like_PHP"/>
</dbReference>
<dbReference type="Pfam" id="PF00149">
    <property type="entry name" value="Metallophos"/>
    <property type="match status" value="1"/>
</dbReference>
<dbReference type="Pfam" id="PF01602">
    <property type="entry name" value="Adaptin_N"/>
    <property type="match status" value="1"/>
</dbReference>
<dbReference type="InterPro" id="IPR016024">
    <property type="entry name" value="ARM-type_fold"/>
</dbReference>
<feature type="domain" description="Serine/threonine specific protein phosphatases" evidence="1">
    <location>
        <begin position="122"/>
        <end position="330"/>
    </location>
</feature>
<dbReference type="AlphaFoldDB" id="A0A9P6ZQR6"/>
<proteinExistence type="predicted"/>
<gene>
    <name evidence="2" type="ORF">EV702DRAFT_1236882</name>
</gene>
<dbReference type="Gene3D" id="1.25.10.10">
    <property type="entry name" value="Leucine-rich Repeat Variant"/>
    <property type="match status" value="1"/>
</dbReference>
<dbReference type="InterPro" id="IPR002553">
    <property type="entry name" value="Clathrin/coatomer_adapt-like_N"/>
</dbReference>
<accession>A0A9P6ZQR6</accession>
<dbReference type="PRINTS" id="PR00114">
    <property type="entry name" value="STPHPHTASE"/>
</dbReference>
<name>A0A9P6ZQR6_9AGAM</name>
<dbReference type="SUPFAM" id="SSF56300">
    <property type="entry name" value="Metallo-dependent phosphatases"/>
    <property type="match status" value="1"/>
</dbReference>
<dbReference type="EMBL" id="JABBWD010000037">
    <property type="protein sequence ID" value="KAG1774967.1"/>
    <property type="molecule type" value="Genomic_DNA"/>
</dbReference>
<dbReference type="Proteomes" id="UP000714275">
    <property type="component" value="Unassembled WGS sequence"/>
</dbReference>
<dbReference type="Gene3D" id="3.60.21.10">
    <property type="match status" value="1"/>
</dbReference>
<dbReference type="PANTHER" id="PTHR45673">
    <property type="entry name" value="SERINE/THREONINE-PROTEIN PHOSPHATASE 2B CATALYTIC SUBUNIT 1-RELATED"/>
    <property type="match status" value="1"/>
</dbReference>
<dbReference type="GO" id="GO:0016192">
    <property type="term" value="P:vesicle-mediated transport"/>
    <property type="evidence" value="ECO:0007669"/>
    <property type="project" value="InterPro"/>
</dbReference>
<dbReference type="GO" id="GO:0006886">
    <property type="term" value="P:intracellular protein transport"/>
    <property type="evidence" value="ECO:0007669"/>
    <property type="project" value="InterPro"/>
</dbReference>
<reference evidence="2" key="1">
    <citation type="journal article" date="2020" name="New Phytol.">
        <title>Comparative genomics reveals dynamic genome evolution in host specialist ectomycorrhizal fungi.</title>
        <authorList>
            <person name="Lofgren L.A."/>
            <person name="Nguyen N.H."/>
            <person name="Vilgalys R."/>
            <person name="Ruytinx J."/>
            <person name="Liao H.L."/>
            <person name="Branco S."/>
            <person name="Kuo A."/>
            <person name="LaButti K."/>
            <person name="Lipzen A."/>
            <person name="Andreopoulos W."/>
            <person name="Pangilinan J."/>
            <person name="Riley R."/>
            <person name="Hundley H."/>
            <person name="Na H."/>
            <person name="Barry K."/>
            <person name="Grigoriev I.V."/>
            <person name="Stajich J.E."/>
            <person name="Kennedy P.G."/>
        </authorList>
    </citation>
    <scope>NUCLEOTIDE SEQUENCE</scope>
    <source>
        <strain evidence="2">DOB743</strain>
    </source>
</reference>